<dbReference type="SUPFAM" id="SSF53218">
    <property type="entry name" value="Molybdenum cofactor biosynthesis proteins"/>
    <property type="match status" value="1"/>
</dbReference>
<keyword evidence="14" id="KW-1185">Reference proteome</keyword>
<dbReference type="SUPFAM" id="SSF63882">
    <property type="entry name" value="MoeA N-terminal region -like"/>
    <property type="match status" value="1"/>
</dbReference>
<dbReference type="GO" id="GO:0061599">
    <property type="term" value="F:molybdopterin molybdotransferase activity"/>
    <property type="evidence" value="ECO:0007669"/>
    <property type="project" value="UniProtKB-UniRule"/>
</dbReference>
<dbReference type="UniPathway" id="UPA00344"/>
<sequence>MTDDNRVGPPSVADHRERVGALLPALAPELMQLTGALGSAVAETIAAGRDLPIFDNSQMDGFAVRVADVTGVGAPGSRLTVVGDIAAGSAPDAAVEPGTAIRIMTGAPIPDGADAVVPVEWTDAPRGSSSAPDDVRATVPDGTTVTPGLYIRSVGADVRADETVLERGSVLDARAIGMLAALGYDRVPVFRRPRVVVMATGTELVAPGSRLEPGQIFESNGQMLVAAFAEIGIDAELVAAVSDDADELRRILGQAASRADLIVTSGGVSAGAYDVVKDVLRRGDGMWFGHIAMQPGGPQGAGTIDAAGRAVPVLCLPGNPVSTFVSFELFIRPAVLAMTGRSDLDRAVIRARVAEGFDSVRGKTQIVRAVVRAEPDGVPTVSMLGGHGSHLLTSLARANALMPVPADTVRVEAGDELDCVMLSTLPGGSK</sequence>
<dbReference type="InterPro" id="IPR005111">
    <property type="entry name" value="MoeA_C_domain_IV"/>
</dbReference>
<keyword evidence="5 11" id="KW-0500">Molybdenum</keyword>
<evidence type="ECO:0000256" key="9">
    <source>
        <dbReference type="ARBA" id="ARBA00023150"/>
    </source>
</evidence>
<feature type="domain" description="MoaB/Mog" evidence="12">
    <location>
        <begin position="196"/>
        <end position="337"/>
    </location>
</feature>
<comment type="function">
    <text evidence="2 11">Catalyzes the insertion of molybdate into adenylated molybdopterin with the concomitant release of AMP.</text>
</comment>
<dbReference type="InterPro" id="IPR038987">
    <property type="entry name" value="MoeA-like"/>
</dbReference>
<comment type="caution">
    <text evidence="13">The sequence shown here is derived from an EMBL/GenBank/DDBJ whole genome shotgun (WGS) entry which is preliminary data.</text>
</comment>
<dbReference type="InterPro" id="IPR036135">
    <property type="entry name" value="MoeA_linker/N_sf"/>
</dbReference>
<dbReference type="EMBL" id="JACBZP010000001">
    <property type="protein sequence ID" value="NYI65894.1"/>
    <property type="molecule type" value="Genomic_DNA"/>
</dbReference>
<keyword evidence="9 11" id="KW-0501">Molybdenum cofactor biosynthesis</keyword>
<accession>A0A7Z0A7K2</accession>
<evidence type="ECO:0000256" key="4">
    <source>
        <dbReference type="ARBA" id="ARBA00010763"/>
    </source>
</evidence>
<dbReference type="FunFam" id="2.170.190.11:FF:000001">
    <property type="entry name" value="Molybdopterin molybdenumtransferase"/>
    <property type="match status" value="1"/>
</dbReference>
<evidence type="ECO:0000256" key="7">
    <source>
        <dbReference type="ARBA" id="ARBA00022723"/>
    </source>
</evidence>
<dbReference type="InterPro" id="IPR036688">
    <property type="entry name" value="MoeA_C_domain_IV_sf"/>
</dbReference>
<dbReference type="Pfam" id="PF00994">
    <property type="entry name" value="MoCF_biosynth"/>
    <property type="match status" value="1"/>
</dbReference>
<dbReference type="AlphaFoldDB" id="A0A7Z0A7K2"/>
<keyword evidence="8 11" id="KW-0460">Magnesium</keyword>
<dbReference type="GO" id="GO:0046872">
    <property type="term" value="F:metal ion binding"/>
    <property type="evidence" value="ECO:0007669"/>
    <property type="project" value="UniProtKB-UniRule"/>
</dbReference>
<name>A0A7Z0A7K2_9MICO</name>
<comment type="similarity">
    <text evidence="4 11">Belongs to the MoeA family.</text>
</comment>
<comment type="cofactor">
    <cofactor evidence="1 11">
        <name>Mg(2+)</name>
        <dbReference type="ChEBI" id="CHEBI:18420"/>
    </cofactor>
</comment>
<dbReference type="Gene3D" id="3.90.105.10">
    <property type="entry name" value="Molybdopterin biosynthesis moea protein, domain 2"/>
    <property type="match status" value="1"/>
</dbReference>
<dbReference type="CDD" id="cd00887">
    <property type="entry name" value="MoeA"/>
    <property type="match status" value="1"/>
</dbReference>
<dbReference type="InterPro" id="IPR005110">
    <property type="entry name" value="MoeA_linker/N"/>
</dbReference>
<evidence type="ECO:0000256" key="8">
    <source>
        <dbReference type="ARBA" id="ARBA00022842"/>
    </source>
</evidence>
<evidence type="ECO:0000256" key="5">
    <source>
        <dbReference type="ARBA" id="ARBA00022505"/>
    </source>
</evidence>
<dbReference type="PANTHER" id="PTHR10192">
    <property type="entry name" value="MOLYBDOPTERIN BIOSYNTHESIS PROTEIN"/>
    <property type="match status" value="1"/>
</dbReference>
<dbReference type="Gene3D" id="2.40.340.10">
    <property type="entry name" value="MoeA, C-terminal, domain IV"/>
    <property type="match status" value="1"/>
</dbReference>
<evidence type="ECO:0000313" key="13">
    <source>
        <dbReference type="EMBL" id="NYI65894.1"/>
    </source>
</evidence>
<dbReference type="PANTHER" id="PTHR10192:SF5">
    <property type="entry name" value="GEPHYRIN"/>
    <property type="match status" value="1"/>
</dbReference>
<organism evidence="13 14">
    <name type="scientific">Spelaeicoccus albus</name>
    <dbReference type="NCBI Taxonomy" id="1280376"/>
    <lineage>
        <taxon>Bacteria</taxon>
        <taxon>Bacillati</taxon>
        <taxon>Actinomycetota</taxon>
        <taxon>Actinomycetes</taxon>
        <taxon>Micrococcales</taxon>
        <taxon>Brevibacteriaceae</taxon>
        <taxon>Spelaeicoccus</taxon>
    </lineage>
</organism>
<dbReference type="RefSeq" id="WP_179424905.1">
    <property type="nucleotide sequence ID" value="NZ_JACBZP010000001.1"/>
</dbReference>
<evidence type="ECO:0000256" key="2">
    <source>
        <dbReference type="ARBA" id="ARBA00002901"/>
    </source>
</evidence>
<dbReference type="InterPro" id="IPR001453">
    <property type="entry name" value="MoaB/Mog_dom"/>
</dbReference>
<dbReference type="Pfam" id="PF03454">
    <property type="entry name" value="MoeA_C"/>
    <property type="match status" value="1"/>
</dbReference>
<dbReference type="SMART" id="SM00852">
    <property type="entry name" value="MoCF_biosynth"/>
    <property type="match status" value="1"/>
</dbReference>
<dbReference type="FunFam" id="3.40.980.10:FF:000004">
    <property type="entry name" value="Molybdopterin molybdenumtransferase"/>
    <property type="match status" value="1"/>
</dbReference>
<evidence type="ECO:0000256" key="1">
    <source>
        <dbReference type="ARBA" id="ARBA00001946"/>
    </source>
</evidence>
<evidence type="ECO:0000256" key="11">
    <source>
        <dbReference type="RuleBase" id="RU365090"/>
    </source>
</evidence>
<dbReference type="Pfam" id="PF03453">
    <property type="entry name" value="MoeA_N"/>
    <property type="match status" value="1"/>
</dbReference>
<dbReference type="GO" id="GO:0006777">
    <property type="term" value="P:Mo-molybdopterin cofactor biosynthetic process"/>
    <property type="evidence" value="ECO:0007669"/>
    <property type="project" value="UniProtKB-UniRule"/>
</dbReference>
<dbReference type="NCBIfam" id="NF045515">
    <property type="entry name" value="Glp_gephyrin"/>
    <property type="match status" value="1"/>
</dbReference>
<evidence type="ECO:0000313" key="14">
    <source>
        <dbReference type="Proteomes" id="UP000539111"/>
    </source>
</evidence>
<dbReference type="SUPFAM" id="SSF63867">
    <property type="entry name" value="MoeA C-terminal domain-like"/>
    <property type="match status" value="1"/>
</dbReference>
<protein>
    <recommendedName>
        <fullName evidence="11">Molybdopterin molybdenumtransferase</fullName>
        <ecNumber evidence="11">2.10.1.1</ecNumber>
    </recommendedName>
</protein>
<gene>
    <name evidence="13" type="ORF">BJY26_000200</name>
</gene>
<keyword evidence="6 11" id="KW-0808">Transferase</keyword>
<dbReference type="Gene3D" id="3.40.980.10">
    <property type="entry name" value="MoaB/Mog-like domain"/>
    <property type="match status" value="1"/>
</dbReference>
<evidence type="ECO:0000256" key="3">
    <source>
        <dbReference type="ARBA" id="ARBA00005046"/>
    </source>
</evidence>
<dbReference type="Proteomes" id="UP000539111">
    <property type="component" value="Unassembled WGS sequence"/>
</dbReference>
<evidence type="ECO:0000256" key="6">
    <source>
        <dbReference type="ARBA" id="ARBA00022679"/>
    </source>
</evidence>
<comment type="catalytic activity">
    <reaction evidence="10">
        <text>adenylyl-molybdopterin + molybdate = Mo-molybdopterin + AMP + H(+)</text>
        <dbReference type="Rhea" id="RHEA:35047"/>
        <dbReference type="ChEBI" id="CHEBI:15378"/>
        <dbReference type="ChEBI" id="CHEBI:36264"/>
        <dbReference type="ChEBI" id="CHEBI:62727"/>
        <dbReference type="ChEBI" id="CHEBI:71302"/>
        <dbReference type="ChEBI" id="CHEBI:456215"/>
        <dbReference type="EC" id="2.10.1.1"/>
    </reaction>
</comment>
<comment type="pathway">
    <text evidence="3 11">Cofactor biosynthesis; molybdopterin biosynthesis.</text>
</comment>
<dbReference type="InterPro" id="IPR036425">
    <property type="entry name" value="MoaB/Mog-like_dom_sf"/>
</dbReference>
<evidence type="ECO:0000256" key="10">
    <source>
        <dbReference type="ARBA" id="ARBA00047317"/>
    </source>
</evidence>
<reference evidence="13 14" key="1">
    <citation type="submission" date="2020-07" db="EMBL/GenBank/DDBJ databases">
        <title>Sequencing the genomes of 1000 actinobacteria strains.</title>
        <authorList>
            <person name="Klenk H.-P."/>
        </authorList>
    </citation>
    <scope>NUCLEOTIDE SEQUENCE [LARGE SCALE GENOMIC DNA]</scope>
    <source>
        <strain evidence="13 14">DSM 26341</strain>
    </source>
</reference>
<evidence type="ECO:0000259" key="12">
    <source>
        <dbReference type="SMART" id="SM00852"/>
    </source>
</evidence>
<keyword evidence="7 11" id="KW-0479">Metal-binding</keyword>
<proteinExistence type="inferred from homology"/>
<dbReference type="NCBIfam" id="TIGR00177">
    <property type="entry name" value="molyb_syn"/>
    <property type="match status" value="1"/>
</dbReference>
<dbReference type="GO" id="GO:0005829">
    <property type="term" value="C:cytosol"/>
    <property type="evidence" value="ECO:0007669"/>
    <property type="project" value="TreeGrafter"/>
</dbReference>
<dbReference type="EC" id="2.10.1.1" evidence="11"/>
<dbReference type="Gene3D" id="2.170.190.11">
    <property type="entry name" value="Molybdopterin biosynthesis moea protein, domain 3"/>
    <property type="match status" value="1"/>
</dbReference>